<dbReference type="SUPFAM" id="SSF50911">
    <property type="entry name" value="Mannose 6-phosphate receptor domain"/>
    <property type="match status" value="1"/>
</dbReference>
<keyword evidence="2 6" id="KW-0732">Signal</keyword>
<feature type="coiled-coil region" evidence="5">
    <location>
        <begin position="159"/>
        <end position="193"/>
    </location>
</feature>
<evidence type="ECO:0000256" key="4">
    <source>
        <dbReference type="ARBA" id="ARBA00023157"/>
    </source>
</evidence>
<dbReference type="Pfam" id="PF12999">
    <property type="entry name" value="PRKCSH-like"/>
    <property type="match status" value="1"/>
</dbReference>
<name>A0A8H7ZK80_9ASCO</name>
<dbReference type="RefSeq" id="XP_067550154.1">
    <property type="nucleotide sequence ID" value="XM_067690007.1"/>
</dbReference>
<evidence type="ECO:0000256" key="3">
    <source>
        <dbReference type="ARBA" id="ARBA00022824"/>
    </source>
</evidence>
<evidence type="ECO:0000259" key="7">
    <source>
        <dbReference type="PROSITE" id="PS51914"/>
    </source>
</evidence>
<accession>A0A8H7ZK80</accession>
<dbReference type="GeneID" id="93648757"/>
<feature type="domain" description="MRH" evidence="7">
    <location>
        <begin position="365"/>
        <end position="471"/>
    </location>
</feature>
<dbReference type="InterPro" id="IPR044865">
    <property type="entry name" value="MRH_dom"/>
</dbReference>
<dbReference type="InterPro" id="IPR036607">
    <property type="entry name" value="PRKCSH"/>
</dbReference>
<dbReference type="EMBL" id="JAEOAQ010000001">
    <property type="protein sequence ID" value="KAG5421038.1"/>
    <property type="molecule type" value="Genomic_DNA"/>
</dbReference>
<proteinExistence type="predicted"/>
<evidence type="ECO:0000256" key="2">
    <source>
        <dbReference type="ARBA" id="ARBA00022729"/>
    </source>
</evidence>
<organism evidence="8 9">
    <name type="scientific">Candida metapsilosis</name>
    <dbReference type="NCBI Taxonomy" id="273372"/>
    <lineage>
        <taxon>Eukaryota</taxon>
        <taxon>Fungi</taxon>
        <taxon>Dikarya</taxon>
        <taxon>Ascomycota</taxon>
        <taxon>Saccharomycotina</taxon>
        <taxon>Pichiomycetes</taxon>
        <taxon>Debaryomycetaceae</taxon>
        <taxon>Candida/Lodderomyces clade</taxon>
        <taxon>Candida</taxon>
    </lineage>
</organism>
<keyword evidence="9" id="KW-1185">Reference proteome</keyword>
<feature type="coiled-coil region" evidence="5">
    <location>
        <begin position="339"/>
        <end position="366"/>
    </location>
</feature>
<dbReference type="PANTHER" id="PTHR12630">
    <property type="entry name" value="N-LINKED OLIGOSACCHARIDE PROCESSING"/>
    <property type="match status" value="1"/>
</dbReference>
<dbReference type="GO" id="GO:0006491">
    <property type="term" value="P:N-glycan processing"/>
    <property type="evidence" value="ECO:0007669"/>
    <property type="project" value="TreeGrafter"/>
</dbReference>
<feature type="signal peptide" evidence="6">
    <location>
        <begin position="1"/>
        <end position="17"/>
    </location>
</feature>
<dbReference type="InterPro" id="IPR009011">
    <property type="entry name" value="Man6P_isomerase_rcpt-bd_dom_sf"/>
</dbReference>
<keyword evidence="3" id="KW-0256">Endoplasmic reticulum</keyword>
<dbReference type="GO" id="GO:0017177">
    <property type="term" value="C:glucosidase II complex"/>
    <property type="evidence" value="ECO:0007669"/>
    <property type="project" value="TreeGrafter"/>
</dbReference>
<dbReference type="Proteomes" id="UP000669133">
    <property type="component" value="Unassembled WGS sequence"/>
</dbReference>
<evidence type="ECO:0000313" key="9">
    <source>
        <dbReference type="Proteomes" id="UP000669133"/>
    </source>
</evidence>
<comment type="caution">
    <text evidence="8">The sequence shown here is derived from an EMBL/GenBank/DDBJ whole genome shotgun (WGS) entry which is preliminary data.</text>
</comment>
<keyword evidence="5" id="KW-0175">Coiled coil</keyword>
<dbReference type="OrthoDB" id="28322at2759"/>
<feature type="chain" id="PRO_5034271395" description="Glucosidase 2 subunit beta" evidence="6">
    <location>
        <begin position="18"/>
        <end position="488"/>
    </location>
</feature>
<dbReference type="Gene3D" id="2.70.130.10">
    <property type="entry name" value="Mannose-6-phosphate receptor binding domain"/>
    <property type="match status" value="1"/>
</dbReference>
<dbReference type="InterPro" id="IPR039794">
    <property type="entry name" value="Gtb1-like"/>
</dbReference>
<keyword evidence="4" id="KW-1015">Disulfide bond</keyword>
<dbReference type="AlphaFoldDB" id="A0A8H7ZK80"/>
<dbReference type="Pfam" id="PF13015">
    <property type="entry name" value="PRKCSH_1"/>
    <property type="match status" value="1"/>
</dbReference>
<evidence type="ECO:0000313" key="8">
    <source>
        <dbReference type="EMBL" id="KAG5421038.1"/>
    </source>
</evidence>
<evidence type="ECO:0000256" key="1">
    <source>
        <dbReference type="ARBA" id="ARBA00022387"/>
    </source>
</evidence>
<sequence>MLLFPIVLLAISRLVSAEVRSTGVDFEHRHLYLPLEDEDDKGNLYWLCLNDSSIRLSYDQVNDNICDCPDGSDEPGTNACPNPPNKFYCINEGHFSNYIDHSKVNDGVCDYDLCCDGSDEWILGGCENKCAAIHQQFLEYEKDMMAFLEKAAVKKEKTLKIAHDKRQKLINKLKSLEQQVPELKGKINSYKIQAENVDLQDETVFDNLREHFGGLADKLALHKRDIVSQESRLQALESILHFLTTHYNPNFNDAAVKEVIQKFQEYVSNKEEEALEDIHETNEIINQLVEKAKQMPHSGVQKTGRFTPSLPNMVRYYYRFARDKIFPKPVLEYKSDLSGNELDQEIEKLEQELERLQTKIQIIKDNLSSDYGPDDILRAYDQTTISKDLGGYNYRINLLQGISQDDIFIGKFKEIKDGKISYDQGARCWNGPKRSATVEFACGKGPELVSVSEPEKCHYYFTIEGESWCDENTRLNLPKTFKINHDLL</sequence>
<protein>
    <recommendedName>
        <fullName evidence="1">Glucosidase 2 subunit beta</fullName>
    </recommendedName>
</protein>
<dbReference type="PANTHER" id="PTHR12630:SF1">
    <property type="entry name" value="GLUCOSIDASE 2 SUBUNIT BETA"/>
    <property type="match status" value="1"/>
</dbReference>
<reference evidence="8 9" key="1">
    <citation type="submission" date="2020-12" db="EMBL/GenBank/DDBJ databases">
        <title>Effect of drift, selection, and recombination on the evolution of hybrid genomes in Candida yeast pathogens.</title>
        <authorList>
            <person name="Mixao V."/>
            <person name="Ksiezopolska E."/>
            <person name="Saus E."/>
            <person name="Boekhout T."/>
            <person name="Gacser A."/>
            <person name="Gabaldon T."/>
        </authorList>
    </citation>
    <scope>NUCLEOTIDE SEQUENCE [LARGE SCALE GENOMIC DNA]</scope>
    <source>
        <strain evidence="8 9">BP57</strain>
    </source>
</reference>
<dbReference type="InterPro" id="IPR028146">
    <property type="entry name" value="PRKCSH_N"/>
</dbReference>
<dbReference type="PROSITE" id="PS51914">
    <property type="entry name" value="MRH"/>
    <property type="match status" value="1"/>
</dbReference>
<evidence type="ECO:0000256" key="6">
    <source>
        <dbReference type="SAM" id="SignalP"/>
    </source>
</evidence>
<gene>
    <name evidence="8" type="ORF">I9W82_000128</name>
</gene>
<evidence type="ECO:0000256" key="5">
    <source>
        <dbReference type="SAM" id="Coils"/>
    </source>
</evidence>